<dbReference type="STRING" id="96561.Dole_2138"/>
<dbReference type="AlphaFoldDB" id="A8ZUB0"/>
<evidence type="ECO:0000256" key="1">
    <source>
        <dbReference type="SAM" id="Phobius"/>
    </source>
</evidence>
<keyword evidence="1" id="KW-0812">Transmembrane</keyword>
<dbReference type="HOGENOM" id="CLU_1214075_0_0_7"/>
<dbReference type="EMBL" id="CP000859">
    <property type="protein sequence ID" value="ABW67942.1"/>
    <property type="molecule type" value="Genomic_DNA"/>
</dbReference>
<keyword evidence="1" id="KW-0472">Membrane</keyword>
<keyword evidence="3" id="KW-1185">Reference proteome</keyword>
<dbReference type="KEGG" id="dol:Dole_2138"/>
<evidence type="ECO:0000313" key="3">
    <source>
        <dbReference type="Proteomes" id="UP000008561"/>
    </source>
</evidence>
<dbReference type="RefSeq" id="WP_012175554.1">
    <property type="nucleotide sequence ID" value="NC_009943.1"/>
</dbReference>
<dbReference type="InterPro" id="IPR014729">
    <property type="entry name" value="Rossmann-like_a/b/a_fold"/>
</dbReference>
<dbReference type="SUPFAM" id="SSF52402">
    <property type="entry name" value="Adenine nucleotide alpha hydrolases-like"/>
    <property type="match status" value="1"/>
</dbReference>
<keyword evidence="1" id="KW-1133">Transmembrane helix</keyword>
<dbReference type="eggNOG" id="COG0603">
    <property type="taxonomic scope" value="Bacteria"/>
</dbReference>
<protein>
    <recommendedName>
        <fullName evidence="4">7-cyano-7-deazaguanine synthase</fullName>
    </recommendedName>
</protein>
<sequence length="207" mass="24109">MVQEKKILCMYSGGLDSLGVLYRLLTEPEYADFGLHVHHMHLKNVENRALAESKAIQATFRYFREKGYRNFLYTESGHDYSFMRRYFTFDTYWYAFMAANIITADSSIMHVAVGRTKSDMESAGSRMNANRGHEIFHATLPLELRFDRSYIYPVAHLTKQAVWNMLPADLRELSWSCRKPVISDKEPRPCGKCPTCQEMEKIRQNQG</sequence>
<dbReference type="OrthoDB" id="8479830at2"/>
<name>A8ZUB0_DESOH</name>
<feature type="transmembrane region" description="Helical" evidence="1">
    <location>
        <begin position="92"/>
        <end position="113"/>
    </location>
</feature>
<dbReference type="Gene3D" id="3.40.50.620">
    <property type="entry name" value="HUPs"/>
    <property type="match status" value="1"/>
</dbReference>
<organism evidence="2 3">
    <name type="scientific">Desulfosudis oleivorans (strain DSM 6200 / JCM 39069 / Hxd3)</name>
    <name type="common">Desulfococcus oleovorans</name>
    <dbReference type="NCBI Taxonomy" id="96561"/>
    <lineage>
        <taxon>Bacteria</taxon>
        <taxon>Pseudomonadati</taxon>
        <taxon>Thermodesulfobacteriota</taxon>
        <taxon>Desulfobacteria</taxon>
        <taxon>Desulfobacterales</taxon>
        <taxon>Desulfosudaceae</taxon>
        <taxon>Desulfosudis</taxon>
    </lineage>
</organism>
<dbReference type="Proteomes" id="UP000008561">
    <property type="component" value="Chromosome"/>
</dbReference>
<accession>A8ZUB0</accession>
<reference evidence="2 3" key="1">
    <citation type="submission" date="2007-10" db="EMBL/GenBank/DDBJ databases">
        <title>Complete sequence of Desulfococcus oleovorans Hxd3.</title>
        <authorList>
            <consortium name="US DOE Joint Genome Institute"/>
            <person name="Copeland A."/>
            <person name="Lucas S."/>
            <person name="Lapidus A."/>
            <person name="Barry K."/>
            <person name="Glavina del Rio T."/>
            <person name="Dalin E."/>
            <person name="Tice H."/>
            <person name="Pitluck S."/>
            <person name="Kiss H."/>
            <person name="Brettin T."/>
            <person name="Bruce D."/>
            <person name="Detter J.C."/>
            <person name="Han C."/>
            <person name="Schmutz J."/>
            <person name="Larimer F."/>
            <person name="Land M."/>
            <person name="Hauser L."/>
            <person name="Kyrpides N."/>
            <person name="Kim E."/>
            <person name="Wawrik B."/>
            <person name="Richardson P."/>
        </authorList>
    </citation>
    <scope>NUCLEOTIDE SEQUENCE [LARGE SCALE GENOMIC DNA]</scope>
    <source>
        <strain evidence="3">DSM 6200 / JCM 39069 / Hxd3</strain>
    </source>
</reference>
<gene>
    <name evidence="2" type="ordered locus">Dole_2138</name>
</gene>
<evidence type="ECO:0000313" key="2">
    <source>
        <dbReference type="EMBL" id="ABW67942.1"/>
    </source>
</evidence>
<evidence type="ECO:0008006" key="4">
    <source>
        <dbReference type="Google" id="ProtNLM"/>
    </source>
</evidence>
<proteinExistence type="predicted"/>